<dbReference type="EMBL" id="BGZK01000840">
    <property type="protein sequence ID" value="GBP62382.1"/>
    <property type="molecule type" value="Genomic_DNA"/>
</dbReference>
<name>A0A4C1XHA9_EUMVA</name>
<dbReference type="AlphaFoldDB" id="A0A4C1XHA9"/>
<organism evidence="1 2">
    <name type="scientific">Eumeta variegata</name>
    <name type="common">Bagworm moth</name>
    <name type="synonym">Eumeta japonica</name>
    <dbReference type="NCBI Taxonomy" id="151549"/>
    <lineage>
        <taxon>Eukaryota</taxon>
        <taxon>Metazoa</taxon>
        <taxon>Ecdysozoa</taxon>
        <taxon>Arthropoda</taxon>
        <taxon>Hexapoda</taxon>
        <taxon>Insecta</taxon>
        <taxon>Pterygota</taxon>
        <taxon>Neoptera</taxon>
        <taxon>Endopterygota</taxon>
        <taxon>Lepidoptera</taxon>
        <taxon>Glossata</taxon>
        <taxon>Ditrysia</taxon>
        <taxon>Tineoidea</taxon>
        <taxon>Psychidae</taxon>
        <taxon>Oiketicinae</taxon>
        <taxon>Eumeta</taxon>
    </lineage>
</organism>
<dbReference type="Proteomes" id="UP000299102">
    <property type="component" value="Unassembled WGS sequence"/>
</dbReference>
<sequence>MFKISRYCEGWFDNLKVGTLRKFATKYAKIRYGRDGYGDEGSSRDADLHIICSAASFETAARVRCARRTAGRRYKSSLRAINCVF</sequence>
<keyword evidence="2" id="KW-1185">Reference proteome</keyword>
<proteinExistence type="predicted"/>
<comment type="caution">
    <text evidence="1">The sequence shown here is derived from an EMBL/GenBank/DDBJ whole genome shotgun (WGS) entry which is preliminary data.</text>
</comment>
<reference evidence="1 2" key="1">
    <citation type="journal article" date="2019" name="Commun. Biol.">
        <title>The bagworm genome reveals a unique fibroin gene that provides high tensile strength.</title>
        <authorList>
            <person name="Kono N."/>
            <person name="Nakamura H."/>
            <person name="Ohtoshi R."/>
            <person name="Tomita M."/>
            <person name="Numata K."/>
            <person name="Arakawa K."/>
        </authorList>
    </citation>
    <scope>NUCLEOTIDE SEQUENCE [LARGE SCALE GENOMIC DNA]</scope>
</reference>
<evidence type="ECO:0000313" key="1">
    <source>
        <dbReference type="EMBL" id="GBP62382.1"/>
    </source>
</evidence>
<gene>
    <name evidence="1" type="ORF">EVAR_47267_1</name>
</gene>
<evidence type="ECO:0000313" key="2">
    <source>
        <dbReference type="Proteomes" id="UP000299102"/>
    </source>
</evidence>
<protein>
    <submittedName>
        <fullName evidence="1">Uncharacterized protein</fullName>
    </submittedName>
</protein>
<accession>A0A4C1XHA9</accession>